<keyword evidence="3" id="KW-1185">Reference proteome</keyword>
<gene>
    <name evidence="2" type="ORF">BN2475_540035</name>
</gene>
<dbReference type="EMBL" id="CYGX02000054">
    <property type="protein sequence ID" value="SIT45296.1"/>
    <property type="molecule type" value="Genomic_DNA"/>
</dbReference>
<feature type="compositionally biased region" description="Basic and acidic residues" evidence="1">
    <location>
        <begin position="43"/>
        <end position="60"/>
    </location>
</feature>
<reference evidence="2 3" key="1">
    <citation type="submission" date="2016-12" db="EMBL/GenBank/DDBJ databases">
        <authorList>
            <person name="Song W.-J."/>
            <person name="Kurnit D.M."/>
        </authorList>
    </citation>
    <scope>NUCLEOTIDE SEQUENCE [LARGE SCALE GENOMIC DNA]</scope>
    <source>
        <strain evidence="2 3">STM7296</strain>
    </source>
</reference>
<dbReference type="RefSeq" id="WP_094781890.1">
    <property type="nucleotide sequence ID" value="NZ_CYGX02000054.1"/>
</dbReference>
<dbReference type="AlphaFoldDB" id="A0A1N7SD42"/>
<evidence type="ECO:0000256" key="1">
    <source>
        <dbReference type="SAM" id="MobiDB-lite"/>
    </source>
</evidence>
<feature type="region of interest" description="Disordered" evidence="1">
    <location>
        <begin position="1"/>
        <end position="60"/>
    </location>
</feature>
<dbReference type="OrthoDB" id="7067623at2"/>
<dbReference type="STRING" id="1247936.BN2475_540035"/>
<name>A0A1N7SD42_9BURK</name>
<dbReference type="Proteomes" id="UP000187012">
    <property type="component" value="Unassembled WGS sequence"/>
</dbReference>
<feature type="compositionally biased region" description="Basic and acidic residues" evidence="1">
    <location>
        <begin position="27"/>
        <end position="36"/>
    </location>
</feature>
<sequence length="60" mass="6886">MAKNTGKDYRVGSVDDRSQVFNPKTENWVKRNDKTGRFMGQKADGEPYKGVAKEHDGRKR</sequence>
<evidence type="ECO:0000313" key="2">
    <source>
        <dbReference type="EMBL" id="SIT45296.1"/>
    </source>
</evidence>
<protein>
    <submittedName>
        <fullName evidence="2">Uncharacterized protein</fullName>
    </submittedName>
</protein>
<accession>A0A1N7SD42</accession>
<feature type="compositionally biased region" description="Basic and acidic residues" evidence="1">
    <location>
        <begin position="1"/>
        <end position="18"/>
    </location>
</feature>
<proteinExistence type="predicted"/>
<organism evidence="2 3">
    <name type="scientific">Paraburkholderia ribeironis</name>
    <dbReference type="NCBI Taxonomy" id="1247936"/>
    <lineage>
        <taxon>Bacteria</taxon>
        <taxon>Pseudomonadati</taxon>
        <taxon>Pseudomonadota</taxon>
        <taxon>Betaproteobacteria</taxon>
        <taxon>Burkholderiales</taxon>
        <taxon>Burkholderiaceae</taxon>
        <taxon>Paraburkholderia</taxon>
    </lineage>
</organism>
<evidence type="ECO:0000313" key="3">
    <source>
        <dbReference type="Proteomes" id="UP000187012"/>
    </source>
</evidence>